<dbReference type="InterPro" id="IPR012312">
    <property type="entry name" value="Hemerythrin-like"/>
</dbReference>
<accession>A0A286TU93</accession>
<name>A0A286TU93_9BACT</name>
<keyword evidence="3" id="KW-1185">Reference proteome</keyword>
<dbReference type="AlphaFoldDB" id="A0A286TU93"/>
<evidence type="ECO:0000259" key="1">
    <source>
        <dbReference type="Pfam" id="PF01814"/>
    </source>
</evidence>
<organism evidence="2 3">
    <name type="scientific">Candidatus Scalindua japonica</name>
    <dbReference type="NCBI Taxonomy" id="1284222"/>
    <lineage>
        <taxon>Bacteria</taxon>
        <taxon>Pseudomonadati</taxon>
        <taxon>Planctomycetota</taxon>
        <taxon>Candidatus Brocadiia</taxon>
        <taxon>Candidatus Brocadiales</taxon>
        <taxon>Candidatus Scalinduaceae</taxon>
        <taxon>Candidatus Scalindua</taxon>
    </lineage>
</organism>
<proteinExistence type="predicted"/>
<dbReference type="Proteomes" id="UP000218542">
    <property type="component" value="Unassembled WGS sequence"/>
</dbReference>
<evidence type="ECO:0000313" key="2">
    <source>
        <dbReference type="EMBL" id="GAX59421.1"/>
    </source>
</evidence>
<feature type="domain" description="Hemerythrin-like" evidence="1">
    <location>
        <begin position="5"/>
        <end position="128"/>
    </location>
</feature>
<evidence type="ECO:0000313" key="3">
    <source>
        <dbReference type="Proteomes" id="UP000218542"/>
    </source>
</evidence>
<dbReference type="RefSeq" id="WP_096892548.1">
    <property type="nucleotide sequence ID" value="NZ_BAOS01000003.1"/>
</dbReference>
<gene>
    <name evidence="2" type="ORF">SCALIN_C03_0078</name>
</gene>
<dbReference type="OrthoDB" id="275323at2"/>
<protein>
    <submittedName>
        <fullName evidence="2">CheY-like receiver</fullName>
    </submittedName>
</protein>
<reference evidence="3" key="1">
    <citation type="journal article" date="2017" name="Environ. Microbiol. Rep.">
        <title>Genetic Diversity of Marine Anaerobic Ammonium-Oxidizing Bacteria as Revealed by Genomic and Proteomic Analyses of 'Candidatus Scalindua japonica'.</title>
        <authorList>
            <person name="Oshiki M."/>
            <person name="Mizuto K."/>
            <person name="Kimura Z."/>
            <person name="Kindaichi T."/>
            <person name="Satoh H."/>
            <person name="Okabe S."/>
        </authorList>
    </citation>
    <scope>NUCLEOTIDE SEQUENCE [LARGE SCALE GENOMIC DNA]</scope>
    <source>
        <strain evidence="3">husup-a2</strain>
    </source>
</reference>
<dbReference type="EMBL" id="BAOS01000003">
    <property type="protein sequence ID" value="GAX59421.1"/>
    <property type="molecule type" value="Genomic_DNA"/>
</dbReference>
<sequence length="133" mass="14780">MGATVDDFTTIHRVAEDLLEQINSTSGQQRVDKLNSLKEALLAHVGEENSVIQKAMEKPDADSSFKSSAQNFLDELGNIAQAALIPFFDKYSSCDSVDSKEFMGDFGGIKGAVLDRISFEEEHFYPELERHGY</sequence>
<comment type="caution">
    <text evidence="2">The sequence shown here is derived from an EMBL/GenBank/DDBJ whole genome shotgun (WGS) entry which is preliminary data.</text>
</comment>
<dbReference type="Pfam" id="PF01814">
    <property type="entry name" value="Hemerythrin"/>
    <property type="match status" value="1"/>
</dbReference>